<keyword evidence="2" id="KW-0732">Signal</keyword>
<evidence type="ECO:0000256" key="2">
    <source>
        <dbReference type="SAM" id="SignalP"/>
    </source>
</evidence>
<dbReference type="Proteomes" id="UP001238523">
    <property type="component" value="Chromosome"/>
</dbReference>
<evidence type="ECO:0008006" key="5">
    <source>
        <dbReference type="Google" id="ProtNLM"/>
    </source>
</evidence>
<feature type="chain" id="PRO_5045898073" description="Lipoprotein" evidence="2">
    <location>
        <begin position="22"/>
        <end position="51"/>
    </location>
</feature>
<proteinExistence type="predicted"/>
<evidence type="ECO:0000313" key="3">
    <source>
        <dbReference type="EMBL" id="WGF92648.1"/>
    </source>
</evidence>
<reference evidence="3 4" key="1">
    <citation type="submission" date="2023-04" db="EMBL/GenBank/DDBJ databases">
        <title>Taxonomic identification of the Arctic strain Aequorivita sp. nov. and transcriptomic analysis in response to temperature stress.</title>
        <authorList>
            <person name="Liu W."/>
            <person name="Cong B."/>
            <person name="Lin J."/>
        </authorList>
    </citation>
    <scope>NUCLEOTIDE SEQUENCE [LARGE SCALE GENOMIC DNA]</scope>
    <source>
        <strain evidence="3 4">Ant34-E75</strain>
    </source>
</reference>
<dbReference type="PROSITE" id="PS51257">
    <property type="entry name" value="PROKAR_LIPOPROTEIN"/>
    <property type="match status" value="1"/>
</dbReference>
<name>A0ABY8KUL0_9FLAO</name>
<feature type="region of interest" description="Disordered" evidence="1">
    <location>
        <begin position="31"/>
        <end position="51"/>
    </location>
</feature>
<organism evidence="3 4">
    <name type="scientific">Aequorivita marisscotiae</name>
    <dbReference type="NCBI Taxonomy" id="3040348"/>
    <lineage>
        <taxon>Bacteria</taxon>
        <taxon>Pseudomonadati</taxon>
        <taxon>Bacteroidota</taxon>
        <taxon>Flavobacteriia</taxon>
        <taxon>Flavobacteriales</taxon>
        <taxon>Flavobacteriaceae</taxon>
        <taxon>Aequorivita</taxon>
    </lineage>
</organism>
<evidence type="ECO:0000256" key="1">
    <source>
        <dbReference type="SAM" id="MobiDB-lite"/>
    </source>
</evidence>
<protein>
    <recommendedName>
        <fullName evidence="5">Lipoprotein</fullName>
    </recommendedName>
</protein>
<feature type="signal peptide" evidence="2">
    <location>
        <begin position="1"/>
        <end position="21"/>
    </location>
</feature>
<sequence>MKKATLLIVMLLSIISISSCTPEARIDQIEPQSCCGDDGNLPPPPPFGGGN</sequence>
<keyword evidence="4" id="KW-1185">Reference proteome</keyword>
<evidence type="ECO:0000313" key="4">
    <source>
        <dbReference type="Proteomes" id="UP001238523"/>
    </source>
</evidence>
<dbReference type="EMBL" id="CP122379">
    <property type="protein sequence ID" value="WGF92648.1"/>
    <property type="molecule type" value="Genomic_DNA"/>
</dbReference>
<accession>A0ABY8KUL0</accession>
<dbReference type="RefSeq" id="WP_279448714.1">
    <property type="nucleotide sequence ID" value="NZ_CP122379.1"/>
</dbReference>
<gene>
    <name evidence="3" type="ORF">QCQ61_00305</name>
</gene>
<feature type="compositionally biased region" description="Pro residues" evidence="1">
    <location>
        <begin position="41"/>
        <end position="51"/>
    </location>
</feature>